<organism evidence="2 3">
    <name type="scientific">Lithospermum erythrorhizon</name>
    <name type="common">Purple gromwell</name>
    <name type="synonym">Lithospermum officinale var. erythrorhizon</name>
    <dbReference type="NCBI Taxonomy" id="34254"/>
    <lineage>
        <taxon>Eukaryota</taxon>
        <taxon>Viridiplantae</taxon>
        <taxon>Streptophyta</taxon>
        <taxon>Embryophyta</taxon>
        <taxon>Tracheophyta</taxon>
        <taxon>Spermatophyta</taxon>
        <taxon>Magnoliopsida</taxon>
        <taxon>eudicotyledons</taxon>
        <taxon>Gunneridae</taxon>
        <taxon>Pentapetalae</taxon>
        <taxon>asterids</taxon>
        <taxon>lamiids</taxon>
        <taxon>Boraginales</taxon>
        <taxon>Boraginaceae</taxon>
        <taxon>Boraginoideae</taxon>
        <taxon>Lithospermeae</taxon>
        <taxon>Lithospermum</taxon>
    </lineage>
</organism>
<accession>A0AAV3P185</accession>
<dbReference type="EMBL" id="BAABME010000718">
    <property type="protein sequence ID" value="GAA0144958.1"/>
    <property type="molecule type" value="Genomic_DNA"/>
</dbReference>
<gene>
    <name evidence="2" type="ORF">LIER_05270</name>
</gene>
<reference evidence="2 3" key="1">
    <citation type="submission" date="2024-01" db="EMBL/GenBank/DDBJ databases">
        <title>The complete chloroplast genome sequence of Lithospermum erythrorhizon: insights into the phylogenetic relationship among Boraginaceae species and the maternal lineages of purple gromwells.</title>
        <authorList>
            <person name="Okada T."/>
            <person name="Watanabe K."/>
        </authorList>
    </citation>
    <scope>NUCLEOTIDE SEQUENCE [LARGE SCALE GENOMIC DNA]</scope>
</reference>
<sequence length="392" mass="44874">MIELTNAKQWKEERVIDFINRWRNLSLNCKDRLCHLIEKCFVFKDMVMELSSEGRILLEEDKIATNQISIEFEALDLVAINLSREDDPKIFKKDHSVNENLLSSGEAEVHFANAKYYTLKVKGSENPLKEEVTTSNNQKEDEVKMEKGKAHVIRYTPKGAKKGDDNQLRIGGDSLEGLTLPAAKIDAIKQPCDALKGFVASSESSLTNQGHAVFEESKSFKSKIDQMLKEFEVESVEKAQHHEVHKTMPRGPVKIDNHSLELEESVGSTFHITTNNDETIEEDMDDALLELEERVKATADELKEINLRTTEEPQPIYISALMTSEEERQYVDLLHEFRDVFAWTYKEMSGLDPRVTVHHLAIKNGTRPIKQAQRRFRPELVPSIEAEVKKTH</sequence>
<keyword evidence="1" id="KW-0175">Coiled coil</keyword>
<dbReference type="Proteomes" id="UP001454036">
    <property type="component" value="Unassembled WGS sequence"/>
</dbReference>
<comment type="caution">
    <text evidence="2">The sequence shown here is derived from an EMBL/GenBank/DDBJ whole genome shotgun (WGS) entry which is preliminary data.</text>
</comment>
<evidence type="ECO:0000313" key="2">
    <source>
        <dbReference type="EMBL" id="GAA0144958.1"/>
    </source>
</evidence>
<proteinExistence type="predicted"/>
<feature type="coiled-coil region" evidence="1">
    <location>
        <begin position="281"/>
        <end position="308"/>
    </location>
</feature>
<evidence type="ECO:0000313" key="3">
    <source>
        <dbReference type="Proteomes" id="UP001454036"/>
    </source>
</evidence>
<keyword evidence="3" id="KW-1185">Reference proteome</keyword>
<protein>
    <submittedName>
        <fullName evidence="2">Uncharacterized protein</fullName>
    </submittedName>
</protein>
<evidence type="ECO:0000256" key="1">
    <source>
        <dbReference type="SAM" id="Coils"/>
    </source>
</evidence>
<name>A0AAV3P185_LITER</name>
<dbReference type="AlphaFoldDB" id="A0AAV3P185"/>